<sequence>MQMRTMRIGLAHFLYKIKASEGDRCGRAEGSQTPKHVLLQCSLRTEERKRMFNKIAARGIQINQTDYDALMSDPQAIRYVAEFMLRTGVLGQFQHVELDPRPETTRKTMTR</sequence>
<dbReference type="VEuPathDB" id="FungiDB:EYZ11_006831"/>
<gene>
    <name evidence="1" type="ORF">EYZ11_006831</name>
</gene>
<reference evidence="1 2" key="1">
    <citation type="submission" date="2019-03" db="EMBL/GenBank/DDBJ databases">
        <title>The genome sequence of a newly discovered highly antifungal drug resistant Aspergillus species, Aspergillus tanneri NIH 1004.</title>
        <authorList>
            <person name="Mounaud S."/>
            <person name="Singh I."/>
            <person name="Joardar V."/>
            <person name="Pakala S."/>
            <person name="Pakala S."/>
            <person name="Venepally P."/>
            <person name="Hoover J."/>
            <person name="Nierman W."/>
            <person name="Chung J."/>
            <person name="Losada L."/>
        </authorList>
    </citation>
    <scope>NUCLEOTIDE SEQUENCE [LARGE SCALE GENOMIC DNA]</scope>
    <source>
        <strain evidence="1 2">NIH1004</strain>
    </source>
</reference>
<proteinExistence type="predicted"/>
<dbReference type="EMBL" id="SOSA01000250">
    <property type="protein sequence ID" value="THC93687.1"/>
    <property type="molecule type" value="Genomic_DNA"/>
</dbReference>
<dbReference type="AlphaFoldDB" id="A0A4S3JGR0"/>
<evidence type="ECO:0000313" key="1">
    <source>
        <dbReference type="EMBL" id="THC93687.1"/>
    </source>
</evidence>
<dbReference type="Proteomes" id="UP000308092">
    <property type="component" value="Unassembled WGS sequence"/>
</dbReference>
<protein>
    <submittedName>
        <fullName evidence="1">Uncharacterized protein</fullName>
    </submittedName>
</protein>
<evidence type="ECO:0000313" key="2">
    <source>
        <dbReference type="Proteomes" id="UP000308092"/>
    </source>
</evidence>
<organism evidence="1 2">
    <name type="scientific">Aspergillus tanneri</name>
    <dbReference type="NCBI Taxonomy" id="1220188"/>
    <lineage>
        <taxon>Eukaryota</taxon>
        <taxon>Fungi</taxon>
        <taxon>Dikarya</taxon>
        <taxon>Ascomycota</taxon>
        <taxon>Pezizomycotina</taxon>
        <taxon>Eurotiomycetes</taxon>
        <taxon>Eurotiomycetidae</taxon>
        <taxon>Eurotiales</taxon>
        <taxon>Aspergillaceae</taxon>
        <taxon>Aspergillus</taxon>
        <taxon>Aspergillus subgen. Circumdati</taxon>
    </lineage>
</organism>
<accession>A0A4S3JGR0</accession>
<comment type="caution">
    <text evidence="1">The sequence shown here is derived from an EMBL/GenBank/DDBJ whole genome shotgun (WGS) entry which is preliminary data.</text>
</comment>
<keyword evidence="2" id="KW-1185">Reference proteome</keyword>
<dbReference type="STRING" id="1220188.A0A4S3JGR0"/>
<name>A0A4S3JGR0_9EURO</name>